<organism evidence="1 2">
    <name type="scientific">Dreissena polymorpha</name>
    <name type="common">Zebra mussel</name>
    <name type="synonym">Mytilus polymorpha</name>
    <dbReference type="NCBI Taxonomy" id="45954"/>
    <lineage>
        <taxon>Eukaryota</taxon>
        <taxon>Metazoa</taxon>
        <taxon>Spiralia</taxon>
        <taxon>Lophotrochozoa</taxon>
        <taxon>Mollusca</taxon>
        <taxon>Bivalvia</taxon>
        <taxon>Autobranchia</taxon>
        <taxon>Heteroconchia</taxon>
        <taxon>Euheterodonta</taxon>
        <taxon>Imparidentia</taxon>
        <taxon>Neoheterodontei</taxon>
        <taxon>Myida</taxon>
        <taxon>Dreissenoidea</taxon>
        <taxon>Dreissenidae</taxon>
        <taxon>Dreissena</taxon>
    </lineage>
</organism>
<evidence type="ECO:0000313" key="2">
    <source>
        <dbReference type="Proteomes" id="UP000828390"/>
    </source>
</evidence>
<accession>A0A9D3YPK0</accession>
<dbReference type="Proteomes" id="UP000828390">
    <property type="component" value="Unassembled WGS sequence"/>
</dbReference>
<dbReference type="AlphaFoldDB" id="A0A9D3YPK0"/>
<comment type="caution">
    <text evidence="1">The sequence shown here is derived from an EMBL/GenBank/DDBJ whole genome shotgun (WGS) entry which is preliminary data.</text>
</comment>
<keyword evidence="2" id="KW-1185">Reference proteome</keyword>
<evidence type="ECO:0000313" key="1">
    <source>
        <dbReference type="EMBL" id="KAH3704412.1"/>
    </source>
</evidence>
<reference evidence="1" key="1">
    <citation type="journal article" date="2019" name="bioRxiv">
        <title>The Genome of the Zebra Mussel, Dreissena polymorpha: A Resource for Invasive Species Research.</title>
        <authorList>
            <person name="McCartney M.A."/>
            <person name="Auch B."/>
            <person name="Kono T."/>
            <person name="Mallez S."/>
            <person name="Zhang Y."/>
            <person name="Obille A."/>
            <person name="Becker A."/>
            <person name="Abrahante J.E."/>
            <person name="Garbe J."/>
            <person name="Badalamenti J.P."/>
            <person name="Herman A."/>
            <person name="Mangelson H."/>
            <person name="Liachko I."/>
            <person name="Sullivan S."/>
            <person name="Sone E.D."/>
            <person name="Koren S."/>
            <person name="Silverstein K.A.T."/>
            <person name="Beckman K.B."/>
            <person name="Gohl D.M."/>
        </authorList>
    </citation>
    <scope>NUCLEOTIDE SEQUENCE</scope>
    <source>
        <strain evidence="1">Duluth1</strain>
        <tissue evidence="1">Whole animal</tissue>
    </source>
</reference>
<proteinExistence type="predicted"/>
<protein>
    <submittedName>
        <fullName evidence="1">Uncharacterized protein</fullName>
    </submittedName>
</protein>
<sequence>MHSLPSLGPTVYDLSRSCLARHLRNTARFRNFPARGKRAYRDRKCKLLNSYYMHRPIFTSPSTTIVNIMLNLPMHHTSPRVNVKNTDDPALYALELAKDYQAGEVEIT</sequence>
<dbReference type="EMBL" id="JAIWYP010000015">
    <property type="protein sequence ID" value="KAH3704412.1"/>
    <property type="molecule type" value="Genomic_DNA"/>
</dbReference>
<reference evidence="1" key="2">
    <citation type="submission" date="2020-11" db="EMBL/GenBank/DDBJ databases">
        <authorList>
            <person name="McCartney M.A."/>
            <person name="Auch B."/>
            <person name="Kono T."/>
            <person name="Mallez S."/>
            <person name="Becker A."/>
            <person name="Gohl D.M."/>
            <person name="Silverstein K.A.T."/>
            <person name="Koren S."/>
            <person name="Bechman K.B."/>
            <person name="Herman A."/>
            <person name="Abrahante J.E."/>
            <person name="Garbe J."/>
        </authorList>
    </citation>
    <scope>NUCLEOTIDE SEQUENCE</scope>
    <source>
        <strain evidence="1">Duluth1</strain>
        <tissue evidence="1">Whole animal</tissue>
    </source>
</reference>
<name>A0A9D3YPK0_DREPO</name>
<gene>
    <name evidence="1" type="ORF">DPMN_079468</name>
</gene>